<dbReference type="PROSITE" id="PS50893">
    <property type="entry name" value="ABC_TRANSPORTER_2"/>
    <property type="match status" value="1"/>
</dbReference>
<evidence type="ECO:0000313" key="8">
    <source>
        <dbReference type="EMBL" id="AST56788.1"/>
    </source>
</evidence>
<evidence type="ECO:0000313" key="9">
    <source>
        <dbReference type="EMBL" id="OXT08806.1"/>
    </source>
</evidence>
<evidence type="ECO:0000256" key="6">
    <source>
        <dbReference type="ARBA" id="ARBA00023136"/>
    </source>
</evidence>
<protein>
    <submittedName>
        <fullName evidence="9">ABC transporter ATP-binding protein</fullName>
    </submittedName>
</protein>
<evidence type="ECO:0000256" key="2">
    <source>
        <dbReference type="ARBA" id="ARBA00022448"/>
    </source>
</evidence>
<dbReference type="InterPro" id="IPR003593">
    <property type="entry name" value="AAA+_ATPase"/>
</dbReference>
<evidence type="ECO:0000256" key="1">
    <source>
        <dbReference type="ARBA" id="ARBA00004202"/>
    </source>
</evidence>
<gene>
    <name evidence="9" type="ORF">CE561_04295</name>
    <name evidence="8" type="ORF">Thert_00616</name>
</gene>
<dbReference type="Gene3D" id="3.40.50.300">
    <property type="entry name" value="P-loop containing nucleotide triphosphate hydrolases"/>
    <property type="match status" value="1"/>
</dbReference>
<dbReference type="PANTHER" id="PTHR42788">
    <property type="entry name" value="TAURINE IMPORT ATP-BINDING PROTEIN-RELATED"/>
    <property type="match status" value="1"/>
</dbReference>
<reference evidence="8 10" key="1">
    <citation type="submission" date="2016-08" db="EMBL/GenBank/DDBJ databases">
        <title>A novel genetic cassette of butanologenic Thermoanaerobacterium thermosaccharolyticum that directly convert cellulose to butanol.</title>
        <authorList>
            <person name="Li T."/>
            <person name="He J."/>
        </authorList>
    </citation>
    <scope>NUCLEOTIDE SEQUENCE [LARGE SCALE GENOMIC DNA]</scope>
    <source>
        <strain evidence="8 10">TG57</strain>
    </source>
</reference>
<dbReference type="AlphaFoldDB" id="A0A231VM81"/>
<evidence type="ECO:0000313" key="10">
    <source>
        <dbReference type="Proteomes" id="UP000214975"/>
    </source>
</evidence>
<dbReference type="Proteomes" id="UP000215301">
    <property type="component" value="Unassembled WGS sequence"/>
</dbReference>
<dbReference type="EMBL" id="CP016893">
    <property type="protein sequence ID" value="AST56788.1"/>
    <property type="molecule type" value="Genomic_DNA"/>
</dbReference>
<organism evidence="9 11">
    <name type="scientific">Thermoanaerobacterium thermosaccharolyticum</name>
    <name type="common">Clostridium thermosaccharolyticum</name>
    <dbReference type="NCBI Taxonomy" id="1517"/>
    <lineage>
        <taxon>Bacteria</taxon>
        <taxon>Bacillati</taxon>
        <taxon>Bacillota</taxon>
        <taxon>Clostridia</taxon>
        <taxon>Thermoanaerobacterales</taxon>
        <taxon>Thermoanaerobacteraceae</taxon>
        <taxon>Thermoanaerobacterium</taxon>
    </lineage>
</organism>
<keyword evidence="6" id="KW-0472">Membrane</keyword>
<dbReference type="Pfam" id="PF00005">
    <property type="entry name" value="ABC_tran"/>
    <property type="match status" value="1"/>
</dbReference>
<dbReference type="PROSITE" id="PS00211">
    <property type="entry name" value="ABC_TRANSPORTER_1"/>
    <property type="match status" value="1"/>
</dbReference>
<keyword evidence="4" id="KW-0547">Nucleotide-binding</keyword>
<evidence type="ECO:0000256" key="4">
    <source>
        <dbReference type="ARBA" id="ARBA00022741"/>
    </source>
</evidence>
<reference evidence="9 11" key="2">
    <citation type="submission" date="2017-06" db="EMBL/GenBank/DDBJ databases">
        <title>Isolation and characterization of a thermophilic and butanogenic Thermoanaerobacterium thermosaccharolyticum M5 capable of efficient degradation of hemicellulose.</title>
        <authorList>
            <person name="Xin F."/>
            <person name="Jiang Y."/>
        </authorList>
    </citation>
    <scope>NUCLEOTIDE SEQUENCE [LARGE SCALE GENOMIC DNA]</scope>
    <source>
        <strain evidence="9 11">M5</strain>
    </source>
</reference>
<dbReference type="InterPro" id="IPR003439">
    <property type="entry name" value="ABC_transporter-like_ATP-bd"/>
</dbReference>
<sequence>MLRLKNVSKSFYKNTPNENQVFKDLNFEVEDGDFVTIVGSNGAGKSTLLNLIAGVYPVDSGSIMIDDVDVTSYPEFKRSKFIGRVFQNPLLGTAPSMTIDENLSIAYSKGAGLSLKMGLNKKNRDLFKEKLAELGLGLENRMKTKVGLLSGGQRQALTLLMATFAKPKLLLLDEHTAALDPRTANIINEITNKIISENNLTTLMVTHNLEHALEFGNRIVMMHQGRIILDLKDEKKNLTVQKLLKMFNEVNGSEFVDDRVMLA</sequence>
<evidence type="ECO:0000313" key="11">
    <source>
        <dbReference type="Proteomes" id="UP000215301"/>
    </source>
</evidence>
<keyword evidence="3" id="KW-1003">Cell membrane</keyword>
<dbReference type="GO" id="GO:0005524">
    <property type="term" value="F:ATP binding"/>
    <property type="evidence" value="ECO:0007669"/>
    <property type="project" value="UniProtKB-KW"/>
</dbReference>
<dbReference type="InterPro" id="IPR027417">
    <property type="entry name" value="P-loop_NTPase"/>
</dbReference>
<proteinExistence type="predicted"/>
<dbReference type="InterPro" id="IPR017871">
    <property type="entry name" value="ABC_transporter-like_CS"/>
</dbReference>
<dbReference type="RefSeq" id="WP_094044335.1">
    <property type="nucleotide sequence ID" value="NZ_CP016893.1"/>
</dbReference>
<accession>A0A231VM81</accession>
<dbReference type="GO" id="GO:0005886">
    <property type="term" value="C:plasma membrane"/>
    <property type="evidence" value="ECO:0007669"/>
    <property type="project" value="UniProtKB-SubCell"/>
</dbReference>
<dbReference type="Proteomes" id="UP000214975">
    <property type="component" value="Chromosome"/>
</dbReference>
<dbReference type="InterPro" id="IPR050166">
    <property type="entry name" value="ABC_transporter_ATP-bind"/>
</dbReference>
<dbReference type="PANTHER" id="PTHR42788:SF7">
    <property type="entry name" value="NITRATE ABC TRANSPORTER ATP-BINDING PROTEIN"/>
    <property type="match status" value="1"/>
</dbReference>
<keyword evidence="5 9" id="KW-0067">ATP-binding</keyword>
<feature type="domain" description="ABC transporter" evidence="7">
    <location>
        <begin position="2"/>
        <end position="249"/>
    </location>
</feature>
<evidence type="ECO:0000256" key="5">
    <source>
        <dbReference type="ARBA" id="ARBA00022840"/>
    </source>
</evidence>
<name>A0A231VM81_THETR</name>
<dbReference type="GO" id="GO:0016887">
    <property type="term" value="F:ATP hydrolysis activity"/>
    <property type="evidence" value="ECO:0007669"/>
    <property type="project" value="InterPro"/>
</dbReference>
<keyword evidence="2" id="KW-0813">Transport</keyword>
<dbReference type="SMART" id="SM00382">
    <property type="entry name" value="AAA"/>
    <property type="match status" value="1"/>
</dbReference>
<comment type="subcellular location">
    <subcellularLocation>
        <location evidence="1">Cell membrane</location>
        <topology evidence="1">Peripheral membrane protein</topology>
    </subcellularLocation>
</comment>
<evidence type="ECO:0000256" key="3">
    <source>
        <dbReference type="ARBA" id="ARBA00022475"/>
    </source>
</evidence>
<evidence type="ECO:0000259" key="7">
    <source>
        <dbReference type="PROSITE" id="PS50893"/>
    </source>
</evidence>
<dbReference type="EMBL" id="NKHD01000010">
    <property type="protein sequence ID" value="OXT08806.1"/>
    <property type="molecule type" value="Genomic_DNA"/>
</dbReference>
<dbReference type="SUPFAM" id="SSF52540">
    <property type="entry name" value="P-loop containing nucleoside triphosphate hydrolases"/>
    <property type="match status" value="1"/>
</dbReference>